<feature type="compositionally biased region" description="Gly residues" evidence="1">
    <location>
        <begin position="128"/>
        <end position="139"/>
    </location>
</feature>
<protein>
    <submittedName>
        <fullName evidence="4">60 kDa glycoprotein</fullName>
    </submittedName>
</protein>
<feature type="compositionally biased region" description="Low complexity" evidence="1">
    <location>
        <begin position="181"/>
        <end position="190"/>
    </location>
</feature>
<feature type="region of interest" description="Disordered" evidence="1">
    <location>
        <begin position="26"/>
        <end position="255"/>
    </location>
</feature>
<feature type="domain" description="Glycoprotein 60 Cryptosporidium spp" evidence="3">
    <location>
        <begin position="276"/>
        <end position="419"/>
    </location>
</feature>
<feature type="chain" id="PRO_5034439906" evidence="2">
    <location>
        <begin position="20"/>
        <end position="478"/>
    </location>
</feature>
<reference evidence="4" key="1">
    <citation type="journal article" date="2021" name="Pathogens">
        <title>Subtyping Cryptosporidium xiaoi, a Common Pathogen in Sheep and Goats.</title>
        <authorList>
            <person name="Fan Y."/>
            <person name="Huang X."/>
            <person name="Guo S."/>
            <person name="Yang F."/>
            <person name="Yang X."/>
            <person name="Guo Y."/>
            <person name="Feng Y."/>
            <person name="Xiao L."/>
            <person name="Li N."/>
        </authorList>
    </citation>
    <scope>NUCLEOTIDE SEQUENCE</scope>
    <source>
        <strain evidence="4">2942</strain>
    </source>
</reference>
<organism evidence="4">
    <name type="scientific">Cryptosporidium xiaoi</name>
    <dbReference type="NCBI Taxonomy" id="659607"/>
    <lineage>
        <taxon>Eukaryota</taxon>
        <taxon>Sar</taxon>
        <taxon>Alveolata</taxon>
        <taxon>Apicomplexa</taxon>
        <taxon>Conoidasida</taxon>
        <taxon>Coccidia</taxon>
        <taxon>Eucoccidiorida</taxon>
        <taxon>Eimeriorina</taxon>
        <taxon>Cryptosporidiidae</taxon>
        <taxon>Cryptosporidium</taxon>
    </lineage>
</organism>
<dbReference type="Pfam" id="PF11025">
    <property type="entry name" value="GP40"/>
    <property type="match status" value="1"/>
</dbReference>
<keyword evidence="2" id="KW-0732">Signal</keyword>
<feature type="compositionally biased region" description="Low complexity" evidence="1">
    <location>
        <begin position="140"/>
        <end position="149"/>
    </location>
</feature>
<accession>A0A8F5HRR6</accession>
<name>A0A8F5HRR6_9CRYT</name>
<feature type="region of interest" description="Disordered" evidence="1">
    <location>
        <begin position="341"/>
        <end position="380"/>
    </location>
</feature>
<feature type="compositionally biased region" description="Low complexity" evidence="1">
    <location>
        <begin position="201"/>
        <end position="221"/>
    </location>
</feature>
<sequence length="478" mass="47099">MRLPLYVTLLSALIALVLSAPSVPLRGSLSSSQLGNSRSAPAPAPAPASTTTSGADTDTDAGSDSSRAEGEVDQTTVEGGSGKGEDSGAGVNTGSGVSDATEPSDGQNTSVGAQAPSSSAASSSTQNGGNGHGQTGAVGGVTVTGDAAHSSGSENTHDEQHTSHSTNTEASGTPAGDSEQETTGTGTGEATGEEGNEETDNTTQAAPGTGSQGSSGTQDGAENSGQEDGSGGDGGAGGAGAGAGGAGAGGAGAGAGGAGGNDGNDGNDGSSTAPVVCGEKFVVWFSDGVPVTTVSCGKYTGIYYPSADGNPGPKYISGEVTAVVVEEGKIKVNNQELSTISVTPNENTGDDSVSAAAASKGTDKSAKSRSRRSLQQGTENQTTEVVDVYSFTAGGKTFSVKLPNEKEAEKRNKYFLADDGGDVIFEGNKKEEFHFDGEGDLLDSEGKVILESGDSSSAFDLKYIIPSISAFVLSILLF</sequence>
<feature type="compositionally biased region" description="Acidic residues" evidence="1">
    <location>
        <begin position="191"/>
        <end position="200"/>
    </location>
</feature>
<evidence type="ECO:0000256" key="1">
    <source>
        <dbReference type="SAM" id="MobiDB-lite"/>
    </source>
</evidence>
<feature type="compositionally biased region" description="Low complexity" evidence="1">
    <location>
        <begin position="110"/>
        <end position="127"/>
    </location>
</feature>
<dbReference type="InterPro" id="IPR021035">
    <property type="entry name" value="Glycop-60_Cryptosporidium"/>
</dbReference>
<dbReference type="AlphaFoldDB" id="A0A8F5HRR6"/>
<evidence type="ECO:0000259" key="3">
    <source>
        <dbReference type="Pfam" id="PF11025"/>
    </source>
</evidence>
<proteinExistence type="predicted"/>
<feature type="compositionally biased region" description="Gly residues" evidence="1">
    <location>
        <begin position="228"/>
        <end position="255"/>
    </location>
</feature>
<dbReference type="EMBL" id="MW589389">
    <property type="protein sequence ID" value="QXJ78680.1"/>
    <property type="molecule type" value="Genomic_DNA"/>
</dbReference>
<evidence type="ECO:0000256" key="2">
    <source>
        <dbReference type="SAM" id="SignalP"/>
    </source>
</evidence>
<feature type="compositionally biased region" description="Polar residues" evidence="1">
    <location>
        <begin position="341"/>
        <end position="351"/>
    </location>
</feature>
<feature type="compositionally biased region" description="Low complexity" evidence="1">
    <location>
        <begin position="26"/>
        <end position="65"/>
    </location>
</feature>
<gene>
    <name evidence="4" type="primary">gp60</name>
</gene>
<feature type="signal peptide" evidence="2">
    <location>
        <begin position="1"/>
        <end position="19"/>
    </location>
</feature>
<evidence type="ECO:0000313" key="4">
    <source>
        <dbReference type="EMBL" id="QXJ78680.1"/>
    </source>
</evidence>